<protein>
    <submittedName>
        <fullName evidence="3">Secreted protein</fullName>
    </submittedName>
</protein>
<dbReference type="WBParaSite" id="SSLN_0002061201-mRNA-1">
    <property type="protein sequence ID" value="SSLN_0002061201-mRNA-1"/>
    <property type="gene ID" value="SSLN_0002061201"/>
</dbReference>
<name>A0A183TTS5_SCHSO</name>
<reference evidence="1 2" key="2">
    <citation type="submission" date="2018-11" db="EMBL/GenBank/DDBJ databases">
        <authorList>
            <consortium name="Pathogen Informatics"/>
        </authorList>
    </citation>
    <scope>NUCLEOTIDE SEQUENCE [LARGE SCALE GENOMIC DNA]</scope>
    <source>
        <strain evidence="1 2">NST_G2</strain>
    </source>
</reference>
<accession>A0A183TTS5</accession>
<dbReference type="Proteomes" id="UP000275846">
    <property type="component" value="Unassembled WGS sequence"/>
</dbReference>
<evidence type="ECO:0000313" key="1">
    <source>
        <dbReference type="EMBL" id="VDM06258.1"/>
    </source>
</evidence>
<reference evidence="3" key="1">
    <citation type="submission" date="2016-06" db="UniProtKB">
        <authorList>
            <consortium name="WormBaseParasite"/>
        </authorList>
    </citation>
    <scope>IDENTIFICATION</scope>
</reference>
<keyword evidence="2" id="KW-1185">Reference proteome</keyword>
<organism evidence="3">
    <name type="scientific">Schistocephalus solidus</name>
    <name type="common">Tapeworm</name>
    <dbReference type="NCBI Taxonomy" id="70667"/>
    <lineage>
        <taxon>Eukaryota</taxon>
        <taxon>Metazoa</taxon>
        <taxon>Spiralia</taxon>
        <taxon>Lophotrochozoa</taxon>
        <taxon>Platyhelminthes</taxon>
        <taxon>Cestoda</taxon>
        <taxon>Eucestoda</taxon>
        <taxon>Diphyllobothriidea</taxon>
        <taxon>Diphyllobothriidae</taxon>
        <taxon>Schistocephalus</taxon>
    </lineage>
</organism>
<sequence>MVFMALNFSPVSTLHGQLMIVSGSSVGDPSRRKYENHGRIFGNSIMTFATSMVHSSFDPKRTGDARDGFLSLASLMVTPIARRYAL</sequence>
<evidence type="ECO:0000313" key="2">
    <source>
        <dbReference type="Proteomes" id="UP000275846"/>
    </source>
</evidence>
<dbReference type="AlphaFoldDB" id="A0A183TTS5"/>
<gene>
    <name evidence="1" type="ORF">SSLN_LOCUS19872</name>
</gene>
<dbReference type="EMBL" id="UYSU01050058">
    <property type="protein sequence ID" value="VDM06258.1"/>
    <property type="molecule type" value="Genomic_DNA"/>
</dbReference>
<evidence type="ECO:0000313" key="3">
    <source>
        <dbReference type="WBParaSite" id="SSLN_0002061201-mRNA-1"/>
    </source>
</evidence>
<proteinExistence type="predicted"/>